<evidence type="ECO:0000313" key="9">
    <source>
        <dbReference type="EMBL" id="MCA5892647.1"/>
    </source>
</evidence>
<dbReference type="InterPro" id="IPR036005">
    <property type="entry name" value="Creatinase/aminopeptidase-like"/>
</dbReference>
<feature type="binding site" evidence="6">
    <location>
        <position position="205"/>
    </location>
    <ligand>
        <name>substrate</name>
    </ligand>
</feature>
<accession>A0ABS7ZDW0</accession>
<evidence type="ECO:0000259" key="8">
    <source>
        <dbReference type="Pfam" id="PF00557"/>
    </source>
</evidence>
<comment type="subunit">
    <text evidence="6">Monomer.</text>
</comment>
<protein>
    <recommendedName>
        <fullName evidence="6 7">Methionine aminopeptidase</fullName>
        <shortName evidence="6">MAP</shortName>
        <shortName evidence="6">MetAP</shortName>
        <ecNumber evidence="6 7">3.4.11.18</ecNumber>
    </recommendedName>
    <alternativeName>
        <fullName evidence="6">Peptidase M</fullName>
    </alternativeName>
</protein>
<keyword evidence="2 6" id="KW-0031">Aminopeptidase</keyword>
<dbReference type="PANTHER" id="PTHR43330">
    <property type="entry name" value="METHIONINE AMINOPEPTIDASE"/>
    <property type="match status" value="1"/>
</dbReference>
<gene>
    <name evidence="6 9" type="primary">map</name>
    <name evidence="9" type="ORF">LEP48_04665</name>
</gene>
<dbReference type="GO" id="GO:0004239">
    <property type="term" value="F:initiator methionyl aminopeptidase activity"/>
    <property type="evidence" value="ECO:0007669"/>
    <property type="project" value="UniProtKB-EC"/>
</dbReference>
<keyword evidence="4 6" id="KW-0479">Metal-binding</keyword>
<reference evidence="9 10" key="1">
    <citation type="submission" date="2021-09" db="EMBL/GenBank/DDBJ databases">
        <title>Isoptericola luteus sp. nov., a novel bacterium isolated from Harbin, the capital city of Heilongjiang province.</title>
        <authorList>
            <person name="Li J."/>
        </authorList>
    </citation>
    <scope>NUCLEOTIDE SEQUENCE [LARGE SCALE GENOMIC DNA]</scope>
    <source>
        <strain evidence="9 10">NEAU-Y5</strain>
    </source>
</reference>
<comment type="cofactor">
    <cofactor evidence="6">
        <name>Co(2+)</name>
        <dbReference type="ChEBI" id="CHEBI:48828"/>
    </cofactor>
    <cofactor evidence="6">
        <name>Zn(2+)</name>
        <dbReference type="ChEBI" id="CHEBI:29105"/>
    </cofactor>
    <cofactor evidence="6">
        <name>Mn(2+)</name>
        <dbReference type="ChEBI" id="CHEBI:29035"/>
    </cofactor>
    <cofactor evidence="6">
        <name>Fe(2+)</name>
        <dbReference type="ChEBI" id="CHEBI:29033"/>
    </cofactor>
    <text evidence="6">Binds 2 divalent metal cations per subunit. Has a high-affinity and a low affinity metal-binding site. The true nature of the physiological cofactor is under debate. The enzyme is active with cobalt, zinc, manganese or divalent iron ions. Most likely, methionine aminopeptidases function as mononuclear Fe(2+)-metalloproteases under physiological conditions, and the catalytically relevant metal-binding site has been assigned to the histidine-containing high-affinity site.</text>
</comment>
<comment type="function">
    <text evidence="1 6">Removes the N-terminal methionine from nascent proteins. The N-terminal methionine is often cleaved when the second residue in the primary sequence is small and uncharged (Met-Ala-, Cys, Gly, Pro, Ser, Thr, or Val). Requires deformylation of the N(alpha)-formylated initiator methionine before it can be hydrolyzed.</text>
</comment>
<evidence type="ECO:0000256" key="5">
    <source>
        <dbReference type="ARBA" id="ARBA00022801"/>
    </source>
</evidence>
<feature type="binding site" evidence="6">
    <location>
        <position position="100"/>
    </location>
    <ligand>
        <name>a divalent metal cation</name>
        <dbReference type="ChEBI" id="CHEBI:60240"/>
        <label>1</label>
    </ligand>
</feature>
<feature type="binding site" evidence="6">
    <location>
        <position position="111"/>
    </location>
    <ligand>
        <name>a divalent metal cation</name>
        <dbReference type="ChEBI" id="CHEBI:60240"/>
        <label>1</label>
    </ligand>
</feature>
<dbReference type="RefSeq" id="WP_225564411.1">
    <property type="nucleotide sequence ID" value="NZ_JAIXCQ010000002.1"/>
</dbReference>
<feature type="domain" description="Peptidase M24" evidence="8">
    <location>
        <begin position="18"/>
        <end position="267"/>
    </location>
</feature>
<dbReference type="CDD" id="cd01086">
    <property type="entry name" value="MetAP1"/>
    <property type="match status" value="1"/>
</dbReference>
<feature type="binding site" evidence="6">
    <location>
        <position position="262"/>
    </location>
    <ligand>
        <name>a divalent metal cation</name>
        <dbReference type="ChEBI" id="CHEBI:60240"/>
        <label>2</label>
        <note>catalytic</note>
    </ligand>
</feature>
<dbReference type="PANTHER" id="PTHR43330:SF27">
    <property type="entry name" value="METHIONINE AMINOPEPTIDASE"/>
    <property type="match status" value="1"/>
</dbReference>
<dbReference type="Pfam" id="PF00557">
    <property type="entry name" value="Peptidase_M24"/>
    <property type="match status" value="1"/>
</dbReference>
<evidence type="ECO:0000256" key="6">
    <source>
        <dbReference type="HAMAP-Rule" id="MF_01974"/>
    </source>
</evidence>
<dbReference type="InterPro" id="IPR000994">
    <property type="entry name" value="Pept_M24"/>
</dbReference>
<proteinExistence type="inferred from homology"/>
<feature type="binding site" evidence="6">
    <location>
        <position position="111"/>
    </location>
    <ligand>
        <name>a divalent metal cation</name>
        <dbReference type="ChEBI" id="CHEBI:60240"/>
        <label>2</label>
        <note>catalytic</note>
    </ligand>
</feature>
<dbReference type="Proteomes" id="UP001319870">
    <property type="component" value="Unassembled WGS sequence"/>
</dbReference>
<dbReference type="PRINTS" id="PR00599">
    <property type="entry name" value="MAPEPTIDASE"/>
</dbReference>
<evidence type="ECO:0000256" key="7">
    <source>
        <dbReference type="RuleBase" id="RU003653"/>
    </source>
</evidence>
<evidence type="ECO:0000256" key="2">
    <source>
        <dbReference type="ARBA" id="ARBA00022438"/>
    </source>
</evidence>
<keyword evidence="3 6" id="KW-0645">Protease</keyword>
<feature type="binding site" evidence="6">
    <location>
        <position position="83"/>
    </location>
    <ligand>
        <name>substrate</name>
    </ligand>
</feature>
<evidence type="ECO:0000256" key="3">
    <source>
        <dbReference type="ARBA" id="ARBA00022670"/>
    </source>
</evidence>
<dbReference type="EMBL" id="JAIXCQ010000002">
    <property type="protein sequence ID" value="MCA5892647.1"/>
    <property type="molecule type" value="Genomic_DNA"/>
</dbReference>
<keyword evidence="5 6" id="KW-0378">Hydrolase</keyword>
<dbReference type="InterPro" id="IPR002467">
    <property type="entry name" value="Pept_M24A_MAP1"/>
</dbReference>
<comment type="caution">
    <text evidence="9">The sequence shown here is derived from an EMBL/GenBank/DDBJ whole genome shotgun (WGS) entry which is preliminary data.</text>
</comment>
<feature type="binding site" evidence="6">
    <location>
        <position position="262"/>
    </location>
    <ligand>
        <name>a divalent metal cation</name>
        <dbReference type="ChEBI" id="CHEBI:60240"/>
        <label>1</label>
    </ligand>
</feature>
<comment type="catalytic activity">
    <reaction evidence="6 7">
        <text>Release of N-terminal amino acids, preferentially methionine, from peptides and arylamides.</text>
        <dbReference type="EC" id="3.4.11.18"/>
    </reaction>
</comment>
<dbReference type="NCBIfam" id="TIGR00500">
    <property type="entry name" value="met_pdase_I"/>
    <property type="match status" value="1"/>
</dbReference>
<feature type="binding site" evidence="6">
    <location>
        <position position="231"/>
    </location>
    <ligand>
        <name>a divalent metal cation</name>
        <dbReference type="ChEBI" id="CHEBI:60240"/>
        <label>2</label>
        <note>catalytic</note>
    </ligand>
</feature>
<dbReference type="InterPro" id="IPR001714">
    <property type="entry name" value="Pept_M24_MAP"/>
</dbReference>
<dbReference type="HAMAP" id="MF_01974">
    <property type="entry name" value="MetAP_1"/>
    <property type="match status" value="1"/>
</dbReference>
<dbReference type="SUPFAM" id="SSF55920">
    <property type="entry name" value="Creatinase/aminopeptidase"/>
    <property type="match status" value="1"/>
</dbReference>
<evidence type="ECO:0000313" key="10">
    <source>
        <dbReference type="Proteomes" id="UP001319870"/>
    </source>
</evidence>
<evidence type="ECO:0000256" key="4">
    <source>
        <dbReference type="ARBA" id="ARBA00022723"/>
    </source>
</evidence>
<dbReference type="EC" id="3.4.11.18" evidence="6 7"/>
<comment type="similarity">
    <text evidence="6">Belongs to the peptidase M24A family. Methionine aminopeptidase type 1 subfamily.</text>
</comment>
<feature type="binding site" evidence="6">
    <location>
        <position position="198"/>
    </location>
    <ligand>
        <name>a divalent metal cation</name>
        <dbReference type="ChEBI" id="CHEBI:60240"/>
        <label>2</label>
        <note>catalytic</note>
    </ligand>
</feature>
<dbReference type="Gene3D" id="3.90.230.10">
    <property type="entry name" value="Creatinase/methionine aminopeptidase superfamily"/>
    <property type="match status" value="1"/>
</dbReference>
<keyword evidence="10" id="KW-1185">Reference proteome</keyword>
<evidence type="ECO:0000256" key="1">
    <source>
        <dbReference type="ARBA" id="ARBA00002521"/>
    </source>
</evidence>
<sequence length="296" mass="30446">MFGTRERIELKTPDQVRVMRRAGLVVARALDEVREAARPGMTTADLDAVAARVIADAGATPSFLGYEGYPATLCVSVNDEVIHGIPGPRVLAVGDLVSVDCGAVVDGWHGDSAVSLVLGADGAVDVDGAAVDGAAVDEADPADVALVRTTRTAMWAGIAALAGGGRLSDVGAAVETAVELGGGIVGAEYGIVEEYVGHGIGTAMHQPPDVVNFRTRERGPRLRPGMCLAIEPMVTRGSAATRVLDDDWTVVTQDGTRAAHWEHSVAILDDGISVLTAPDAGRAGLSPFGVVPVVLD</sequence>
<organism evidence="9 10">
    <name type="scientific">Isoptericola luteus</name>
    <dbReference type="NCBI Taxonomy" id="2879484"/>
    <lineage>
        <taxon>Bacteria</taxon>
        <taxon>Bacillati</taxon>
        <taxon>Actinomycetota</taxon>
        <taxon>Actinomycetes</taxon>
        <taxon>Micrococcales</taxon>
        <taxon>Promicromonosporaceae</taxon>
        <taxon>Isoptericola</taxon>
    </lineage>
</organism>
<dbReference type="PROSITE" id="PS00680">
    <property type="entry name" value="MAP_1"/>
    <property type="match status" value="1"/>
</dbReference>
<name>A0ABS7ZDW0_9MICO</name>